<comment type="caution">
    <text evidence="2">The sequence shown here is derived from an EMBL/GenBank/DDBJ whole genome shotgun (WGS) entry which is preliminary data.</text>
</comment>
<dbReference type="AlphaFoldDB" id="A0A0D7CNF6"/>
<dbReference type="PATRIC" id="fig|1240678.4.peg.2955"/>
<dbReference type="Gene3D" id="3.50.50.60">
    <property type="entry name" value="FAD/NAD(P)-binding domain"/>
    <property type="match status" value="1"/>
</dbReference>
<gene>
    <name evidence="2" type="ORF">SNA_14065</name>
</gene>
<dbReference type="GO" id="GO:0005737">
    <property type="term" value="C:cytoplasm"/>
    <property type="evidence" value="ECO:0007669"/>
    <property type="project" value="TreeGrafter"/>
</dbReference>
<evidence type="ECO:0000313" key="3">
    <source>
        <dbReference type="Proteomes" id="UP000032458"/>
    </source>
</evidence>
<dbReference type="SUPFAM" id="SSF51905">
    <property type="entry name" value="FAD/NAD(P)-binding domain"/>
    <property type="match status" value="1"/>
</dbReference>
<dbReference type="Proteomes" id="UP000032458">
    <property type="component" value="Unassembled WGS sequence"/>
</dbReference>
<dbReference type="PANTHER" id="PTHR13847">
    <property type="entry name" value="SARCOSINE DEHYDROGENASE-RELATED"/>
    <property type="match status" value="1"/>
</dbReference>
<name>A0A0D7CNF6_9ACTN</name>
<dbReference type="InterPro" id="IPR006076">
    <property type="entry name" value="FAD-dep_OxRdtase"/>
</dbReference>
<protein>
    <submittedName>
        <fullName evidence="2">FAD-dependent oxidoreductase</fullName>
    </submittedName>
</protein>
<organism evidence="2 3">
    <name type="scientific">Streptomyces natalensis ATCC 27448</name>
    <dbReference type="NCBI Taxonomy" id="1240678"/>
    <lineage>
        <taxon>Bacteria</taxon>
        <taxon>Bacillati</taxon>
        <taxon>Actinomycetota</taxon>
        <taxon>Actinomycetes</taxon>
        <taxon>Kitasatosporales</taxon>
        <taxon>Streptomycetaceae</taxon>
        <taxon>Streptomyces</taxon>
    </lineage>
</organism>
<keyword evidence="3" id="KW-1185">Reference proteome</keyword>
<accession>A0A0D7CNF6</accession>
<dbReference type="EMBL" id="JRKI01000018">
    <property type="protein sequence ID" value="KIZ17601.1"/>
    <property type="molecule type" value="Genomic_DNA"/>
</dbReference>
<dbReference type="Gene3D" id="3.30.9.10">
    <property type="entry name" value="D-Amino Acid Oxidase, subunit A, domain 2"/>
    <property type="match status" value="1"/>
</dbReference>
<feature type="domain" description="FAD dependent oxidoreductase" evidence="1">
    <location>
        <begin position="7"/>
        <end position="345"/>
    </location>
</feature>
<evidence type="ECO:0000313" key="2">
    <source>
        <dbReference type="EMBL" id="KIZ17601.1"/>
    </source>
</evidence>
<sequence length="349" mass="37291">MSVARVHVAIVGAGIIGCLIAREMAARRPEASIVVLERDQTGCGASRRSAGTHIPRGATERFRRMTEYSHEYYAGLQRARPALPIRALPMAVVADAAHERTILERYVPAAAPLRTDTLPCRVTDLPERCAAWRISGGHYADVHGLTRALAAQLRPRVAFREGVEVVAVDPSPTGVTLRLGTGETLTADRLVLAPGPWTGHPAWAALTRELDVRVKKIVALHLDEPTAPDDGAVVFQDHDAFLLPLHAEGHWLYSYVCPQWDVDPDTVGRGLAPSDLVEAAESLRACAPRLAGRVGSARVFCDAYGPQGEPLITGVAGAERVVYAGAGSGFGYRLAPAIAGEAADLLCQD</sequence>
<dbReference type="PROSITE" id="PS51257">
    <property type="entry name" value="PROKAR_LIPOPROTEIN"/>
    <property type="match status" value="1"/>
</dbReference>
<dbReference type="InterPro" id="IPR036188">
    <property type="entry name" value="FAD/NAD-bd_sf"/>
</dbReference>
<dbReference type="Pfam" id="PF01266">
    <property type="entry name" value="DAO"/>
    <property type="match status" value="1"/>
</dbReference>
<proteinExistence type="predicted"/>
<reference evidence="2 3" key="1">
    <citation type="submission" date="2014-09" db="EMBL/GenBank/DDBJ databases">
        <title>Draft genome sequence of Streptomyces natalensis ATCC 27448, producer of the antifungal pimaricin.</title>
        <authorList>
            <person name="Mendes M.V."/>
            <person name="Beites T."/>
            <person name="Pires S."/>
            <person name="Santos C.L."/>
            <person name="Moradas-Ferreira P."/>
        </authorList>
    </citation>
    <scope>NUCLEOTIDE SEQUENCE [LARGE SCALE GENOMIC DNA]</scope>
    <source>
        <strain evidence="2 3">ATCC 27448</strain>
    </source>
</reference>
<evidence type="ECO:0000259" key="1">
    <source>
        <dbReference type="Pfam" id="PF01266"/>
    </source>
</evidence>